<feature type="transmembrane region" description="Helical" evidence="1">
    <location>
        <begin position="29"/>
        <end position="51"/>
    </location>
</feature>
<reference evidence="2 4" key="1">
    <citation type="submission" date="2016-09" db="EMBL/GenBank/DDBJ databases">
        <title>Complete Genome Sequence of Methanosarcina thermophila MT-1.</title>
        <authorList>
            <person name="Kouzuma A."/>
        </authorList>
    </citation>
    <scope>NUCLEOTIDE SEQUENCE [LARGE SCALE GENOMIC DNA]</scope>
    <source>
        <strain evidence="2 4">MT-1</strain>
    </source>
</reference>
<proteinExistence type="predicted"/>
<evidence type="ECO:0000313" key="4">
    <source>
        <dbReference type="Proteomes" id="UP000265557"/>
    </source>
</evidence>
<keyword evidence="1" id="KW-0812">Transmembrane</keyword>
<dbReference type="EMBL" id="AP017646">
    <property type="protein sequence ID" value="BAW28301.1"/>
    <property type="molecule type" value="Genomic_DNA"/>
</dbReference>
<sequence length="56" mass="6036">MVGIGRFYVSIRQAIKISFGNIGNAKLSFTLTTLGIIIGIAAVVANVSFWANFKVF</sequence>
<evidence type="ECO:0000256" key="1">
    <source>
        <dbReference type="SAM" id="Phobius"/>
    </source>
</evidence>
<name>A0A1I6X6J6_METTE</name>
<accession>A0A1I6X6J6</accession>
<keyword evidence="5" id="KW-1185">Reference proteome</keyword>
<evidence type="ECO:0000313" key="2">
    <source>
        <dbReference type="EMBL" id="BAW28301.1"/>
    </source>
</evidence>
<dbReference type="RefSeq" id="WP_156149736.1">
    <property type="nucleotide sequence ID" value="NZ_FPAO01000001.1"/>
</dbReference>
<keyword evidence="1" id="KW-1133">Transmembrane helix</keyword>
<protein>
    <submittedName>
        <fullName evidence="2">ABC transporter, permease protein</fullName>
    </submittedName>
    <submittedName>
        <fullName evidence="3">Putative ABC transport system permease protein</fullName>
    </submittedName>
</protein>
<gene>
    <name evidence="2" type="ORF">MESMT1_0371</name>
    <name evidence="3" type="ORF">SAMN02910340_00262</name>
</gene>
<evidence type="ECO:0000313" key="3">
    <source>
        <dbReference type="EMBL" id="SFT33998.1"/>
    </source>
</evidence>
<dbReference type="EMBL" id="FPAO01000001">
    <property type="protein sequence ID" value="SFT33998.1"/>
    <property type="molecule type" value="Genomic_DNA"/>
</dbReference>
<dbReference type="Proteomes" id="UP000323733">
    <property type="component" value="Unassembled WGS sequence"/>
</dbReference>
<evidence type="ECO:0000313" key="5">
    <source>
        <dbReference type="Proteomes" id="UP000323733"/>
    </source>
</evidence>
<dbReference type="AlphaFoldDB" id="A0A1I6X6J6"/>
<keyword evidence="1" id="KW-0472">Membrane</keyword>
<dbReference type="GeneID" id="58788080"/>
<accession>A0A3G9CU72</accession>
<dbReference type="Proteomes" id="UP000265557">
    <property type="component" value="Chromosome"/>
</dbReference>
<reference evidence="3 5" key="2">
    <citation type="submission" date="2016-10" db="EMBL/GenBank/DDBJ databases">
        <authorList>
            <person name="Varghese N."/>
            <person name="Submissions S."/>
        </authorList>
    </citation>
    <scope>NUCLEOTIDE SEQUENCE [LARGE SCALE GENOMIC DNA]</scope>
    <source>
        <strain evidence="3 5">DSM 11855</strain>
    </source>
</reference>
<organism evidence="3 5">
    <name type="scientific">Methanosarcina thermophila</name>
    <dbReference type="NCBI Taxonomy" id="2210"/>
    <lineage>
        <taxon>Archaea</taxon>
        <taxon>Methanobacteriati</taxon>
        <taxon>Methanobacteriota</taxon>
        <taxon>Stenosarchaea group</taxon>
        <taxon>Methanomicrobia</taxon>
        <taxon>Methanosarcinales</taxon>
        <taxon>Methanosarcinaceae</taxon>
        <taxon>Methanosarcina</taxon>
    </lineage>
</organism>